<organism evidence="1 2">
    <name type="scientific">Petrolisthes manimaculis</name>
    <dbReference type="NCBI Taxonomy" id="1843537"/>
    <lineage>
        <taxon>Eukaryota</taxon>
        <taxon>Metazoa</taxon>
        <taxon>Ecdysozoa</taxon>
        <taxon>Arthropoda</taxon>
        <taxon>Crustacea</taxon>
        <taxon>Multicrustacea</taxon>
        <taxon>Malacostraca</taxon>
        <taxon>Eumalacostraca</taxon>
        <taxon>Eucarida</taxon>
        <taxon>Decapoda</taxon>
        <taxon>Pleocyemata</taxon>
        <taxon>Anomura</taxon>
        <taxon>Galatheoidea</taxon>
        <taxon>Porcellanidae</taxon>
        <taxon>Petrolisthes</taxon>
    </lineage>
</organism>
<name>A0AAE1PJ24_9EUCA</name>
<gene>
    <name evidence="1" type="ORF">Pmani_019355</name>
</gene>
<accession>A0AAE1PJ24</accession>
<keyword evidence="2" id="KW-1185">Reference proteome</keyword>
<evidence type="ECO:0000313" key="2">
    <source>
        <dbReference type="Proteomes" id="UP001292094"/>
    </source>
</evidence>
<proteinExistence type="predicted"/>
<evidence type="ECO:0000313" key="1">
    <source>
        <dbReference type="EMBL" id="KAK4308993.1"/>
    </source>
</evidence>
<dbReference type="EMBL" id="JAWZYT010001813">
    <property type="protein sequence ID" value="KAK4308993.1"/>
    <property type="molecule type" value="Genomic_DNA"/>
</dbReference>
<sequence>MAGDQGTIPPAAAEGRKDASYSFPLFVLPSFRPWPFLSSRFASFTLHNPGINILVPTLSGLQHLHFSSSNFLAPTFFL</sequence>
<dbReference type="Proteomes" id="UP001292094">
    <property type="component" value="Unassembled WGS sequence"/>
</dbReference>
<dbReference type="AlphaFoldDB" id="A0AAE1PJ24"/>
<comment type="caution">
    <text evidence="1">The sequence shown here is derived from an EMBL/GenBank/DDBJ whole genome shotgun (WGS) entry which is preliminary data.</text>
</comment>
<reference evidence="1" key="1">
    <citation type="submission" date="2023-11" db="EMBL/GenBank/DDBJ databases">
        <title>Genome assemblies of two species of porcelain crab, Petrolisthes cinctipes and Petrolisthes manimaculis (Anomura: Porcellanidae).</title>
        <authorList>
            <person name="Angst P."/>
        </authorList>
    </citation>
    <scope>NUCLEOTIDE SEQUENCE</scope>
    <source>
        <strain evidence="1">PB745_02</strain>
        <tissue evidence="1">Gill</tissue>
    </source>
</reference>
<protein>
    <submittedName>
        <fullName evidence="1">Uncharacterized protein</fullName>
    </submittedName>
</protein>